<evidence type="ECO:0000313" key="2">
    <source>
        <dbReference type="EMBL" id="RDH82322.1"/>
    </source>
</evidence>
<feature type="chain" id="PRO_5016837354" evidence="1">
    <location>
        <begin position="26"/>
        <end position="133"/>
    </location>
</feature>
<accession>A0A370DBN8</accession>
<protein>
    <submittedName>
        <fullName evidence="2">Uncharacterized protein</fullName>
    </submittedName>
</protein>
<keyword evidence="1" id="KW-0732">Signal</keyword>
<proteinExistence type="predicted"/>
<keyword evidence="3" id="KW-1185">Reference proteome</keyword>
<name>A0A370DBN8_9GAMM</name>
<gene>
    <name evidence="2" type="ORF">DIZ80_08455</name>
</gene>
<sequence length="133" mass="15086">MTGSRITGICAIALAIILPINVAVAADRGVFSGKSVSQHNLTEWEKKKMTAEFKNKFSPSRPGEHTKLGSNPWKAKKAKKQQHNEKMLQLSNTWGHCREFSYKQRGQCYARGGDAYTCERYYDARVSHCDEKF</sequence>
<dbReference type="AlphaFoldDB" id="A0A370DBN8"/>
<evidence type="ECO:0000313" key="3">
    <source>
        <dbReference type="Proteomes" id="UP000254266"/>
    </source>
</evidence>
<evidence type="ECO:0000256" key="1">
    <source>
        <dbReference type="SAM" id="SignalP"/>
    </source>
</evidence>
<organism evidence="2 3">
    <name type="scientific">endosymbiont of Galathealinum brachiosum</name>
    <dbReference type="NCBI Taxonomy" id="2200906"/>
    <lineage>
        <taxon>Bacteria</taxon>
        <taxon>Pseudomonadati</taxon>
        <taxon>Pseudomonadota</taxon>
        <taxon>Gammaproteobacteria</taxon>
        <taxon>sulfur-oxidizing symbionts</taxon>
    </lineage>
</organism>
<dbReference type="EMBL" id="QFXC01000011">
    <property type="protein sequence ID" value="RDH82322.1"/>
    <property type="molecule type" value="Genomic_DNA"/>
</dbReference>
<dbReference type="Proteomes" id="UP000254266">
    <property type="component" value="Unassembled WGS sequence"/>
</dbReference>
<reference evidence="2 3" key="1">
    <citation type="journal article" date="2018" name="ISME J.">
        <title>Endosymbiont genomes yield clues of tubeworm success.</title>
        <authorList>
            <person name="Li Y."/>
            <person name="Liles M.R."/>
            <person name="Halanych K.M."/>
        </authorList>
    </citation>
    <scope>NUCLEOTIDE SEQUENCE [LARGE SCALE GENOMIC DNA]</scope>
    <source>
        <strain evidence="2">A1464</strain>
    </source>
</reference>
<feature type="signal peptide" evidence="1">
    <location>
        <begin position="1"/>
        <end position="25"/>
    </location>
</feature>
<comment type="caution">
    <text evidence="2">The sequence shown here is derived from an EMBL/GenBank/DDBJ whole genome shotgun (WGS) entry which is preliminary data.</text>
</comment>